<dbReference type="InterPro" id="IPR000524">
    <property type="entry name" value="Tscrpt_reg_HTH_GntR"/>
</dbReference>
<protein>
    <submittedName>
        <fullName evidence="6">GntR family transcriptional regulator</fullName>
    </submittedName>
</protein>
<dbReference type="AlphaFoldDB" id="A0A2A9CW86"/>
<feature type="domain" description="HTH gntR-type" evidence="5">
    <location>
        <begin position="8"/>
        <end position="75"/>
    </location>
</feature>
<dbReference type="Gene3D" id="1.10.10.10">
    <property type="entry name" value="Winged helix-like DNA-binding domain superfamily/Winged helix DNA-binding domain"/>
    <property type="match status" value="1"/>
</dbReference>
<dbReference type="InterPro" id="IPR036390">
    <property type="entry name" value="WH_DNA-bd_sf"/>
</dbReference>
<dbReference type="RefSeq" id="WP_211283391.1">
    <property type="nucleotide sequence ID" value="NZ_PDJC01000001.1"/>
</dbReference>
<name>A0A2A9CW86_9ACTN</name>
<evidence type="ECO:0000256" key="2">
    <source>
        <dbReference type="ARBA" id="ARBA00023125"/>
    </source>
</evidence>
<reference evidence="6 7" key="1">
    <citation type="submission" date="2017-10" db="EMBL/GenBank/DDBJ databases">
        <title>Sequencing the genomes of 1000 actinobacteria strains.</title>
        <authorList>
            <person name="Klenk H.-P."/>
        </authorList>
    </citation>
    <scope>NUCLEOTIDE SEQUENCE [LARGE SCALE GENOMIC DNA]</scope>
    <source>
        <strain evidence="6 7">DSM 15597</strain>
    </source>
</reference>
<proteinExistence type="predicted"/>
<dbReference type="SMART" id="SM00345">
    <property type="entry name" value="HTH_GNTR"/>
    <property type="match status" value="1"/>
</dbReference>
<dbReference type="InterPro" id="IPR036388">
    <property type="entry name" value="WH-like_DNA-bd_sf"/>
</dbReference>
<dbReference type="SUPFAM" id="SSF46785">
    <property type="entry name" value="Winged helix' DNA-binding domain"/>
    <property type="match status" value="1"/>
</dbReference>
<keyword evidence="1" id="KW-0805">Transcription regulation</keyword>
<evidence type="ECO:0000313" key="7">
    <source>
        <dbReference type="Proteomes" id="UP000226079"/>
    </source>
</evidence>
<keyword evidence="2" id="KW-0238">DNA-binding</keyword>
<dbReference type="PANTHER" id="PTHR43537">
    <property type="entry name" value="TRANSCRIPTIONAL REGULATOR, GNTR FAMILY"/>
    <property type="match status" value="1"/>
</dbReference>
<keyword evidence="7" id="KW-1185">Reference proteome</keyword>
<dbReference type="Pfam" id="PF00392">
    <property type="entry name" value="GntR"/>
    <property type="match status" value="1"/>
</dbReference>
<feature type="region of interest" description="Disordered" evidence="4">
    <location>
        <begin position="208"/>
        <end position="230"/>
    </location>
</feature>
<dbReference type="InterPro" id="IPR011711">
    <property type="entry name" value="GntR_C"/>
</dbReference>
<evidence type="ECO:0000256" key="1">
    <source>
        <dbReference type="ARBA" id="ARBA00023015"/>
    </source>
</evidence>
<dbReference type="PANTHER" id="PTHR43537:SF5">
    <property type="entry name" value="UXU OPERON TRANSCRIPTIONAL REGULATOR"/>
    <property type="match status" value="1"/>
</dbReference>
<sequence>MVRSIVVLSVIDAIAEDVRSQVLAQELAAGTPLTEVEVATRYDVARATAKAAIERLVSEKVLVRKNHKTARVVTLGPDDARDIYLTRSYLEGEAMRQLAKRREVPEAAKAANEEIALAAQQGRWDTADADLRFHTAMISALGSPRSSAAYGSLAFEVRLCLSQLEASRLLSPEVIAADHAQIIADIESGDPEAAAAMLHEHLARARESVVKALGGQPGPEATQPSSALTR</sequence>
<dbReference type="GO" id="GO:0003700">
    <property type="term" value="F:DNA-binding transcription factor activity"/>
    <property type="evidence" value="ECO:0007669"/>
    <property type="project" value="InterPro"/>
</dbReference>
<dbReference type="PROSITE" id="PS50949">
    <property type="entry name" value="HTH_GNTR"/>
    <property type="match status" value="1"/>
</dbReference>
<keyword evidence="3" id="KW-0804">Transcription</keyword>
<gene>
    <name evidence="6" type="ORF">ATK74_2859</name>
</gene>
<dbReference type="EMBL" id="PDJC01000001">
    <property type="protein sequence ID" value="PFG18275.1"/>
    <property type="molecule type" value="Genomic_DNA"/>
</dbReference>
<evidence type="ECO:0000259" key="5">
    <source>
        <dbReference type="PROSITE" id="PS50949"/>
    </source>
</evidence>
<dbReference type="GO" id="GO:0003677">
    <property type="term" value="F:DNA binding"/>
    <property type="evidence" value="ECO:0007669"/>
    <property type="project" value="UniProtKB-KW"/>
</dbReference>
<dbReference type="Gene3D" id="1.20.120.530">
    <property type="entry name" value="GntR ligand-binding domain-like"/>
    <property type="match status" value="1"/>
</dbReference>
<dbReference type="Proteomes" id="UP000226079">
    <property type="component" value="Unassembled WGS sequence"/>
</dbReference>
<dbReference type="Pfam" id="PF07729">
    <property type="entry name" value="FCD"/>
    <property type="match status" value="1"/>
</dbReference>
<dbReference type="InterPro" id="IPR008920">
    <property type="entry name" value="TF_FadR/GntR_C"/>
</dbReference>
<dbReference type="SMART" id="SM00895">
    <property type="entry name" value="FCD"/>
    <property type="match status" value="1"/>
</dbReference>
<accession>A0A2A9CW86</accession>
<dbReference type="SUPFAM" id="SSF48008">
    <property type="entry name" value="GntR ligand-binding domain-like"/>
    <property type="match status" value="1"/>
</dbReference>
<evidence type="ECO:0000256" key="4">
    <source>
        <dbReference type="SAM" id="MobiDB-lite"/>
    </source>
</evidence>
<evidence type="ECO:0000256" key="3">
    <source>
        <dbReference type="ARBA" id="ARBA00023163"/>
    </source>
</evidence>
<organism evidence="6 7">
    <name type="scientific">Propionicimonas paludicola</name>
    <dbReference type="NCBI Taxonomy" id="185243"/>
    <lineage>
        <taxon>Bacteria</taxon>
        <taxon>Bacillati</taxon>
        <taxon>Actinomycetota</taxon>
        <taxon>Actinomycetes</taxon>
        <taxon>Propionibacteriales</taxon>
        <taxon>Nocardioidaceae</taxon>
        <taxon>Propionicimonas</taxon>
    </lineage>
</organism>
<comment type="caution">
    <text evidence="6">The sequence shown here is derived from an EMBL/GenBank/DDBJ whole genome shotgun (WGS) entry which is preliminary data.</text>
</comment>
<evidence type="ECO:0000313" key="6">
    <source>
        <dbReference type="EMBL" id="PFG18275.1"/>
    </source>
</evidence>